<reference evidence="7" key="1">
    <citation type="submission" date="2022-11" db="UniProtKB">
        <authorList>
            <consortium name="WormBaseParasite"/>
        </authorList>
    </citation>
    <scope>IDENTIFICATION</scope>
</reference>
<name>A0A914KKY9_MELIC</name>
<dbReference type="GO" id="GO:0008270">
    <property type="term" value="F:zinc ion binding"/>
    <property type="evidence" value="ECO:0007669"/>
    <property type="project" value="UniProtKB-KW"/>
</dbReference>
<feature type="domain" description="MULE transposase" evidence="5">
    <location>
        <begin position="1058"/>
        <end position="1132"/>
    </location>
</feature>
<keyword evidence="2" id="KW-0863">Zinc-finger</keyword>
<feature type="domain" description="MULE transposase" evidence="5">
    <location>
        <begin position="609"/>
        <end position="683"/>
    </location>
</feature>
<keyword evidence="3" id="KW-0862">Zinc</keyword>
<evidence type="ECO:0000313" key="6">
    <source>
        <dbReference type="Proteomes" id="UP000887563"/>
    </source>
</evidence>
<keyword evidence="1" id="KW-0479">Metal-binding</keyword>
<keyword evidence="6" id="KW-1185">Reference proteome</keyword>
<dbReference type="Proteomes" id="UP000887563">
    <property type="component" value="Unplaced"/>
</dbReference>
<dbReference type="Pfam" id="PF04500">
    <property type="entry name" value="FLYWCH"/>
    <property type="match status" value="1"/>
</dbReference>
<dbReference type="InterPro" id="IPR007588">
    <property type="entry name" value="Znf_FLYWCH"/>
</dbReference>
<evidence type="ECO:0000259" key="5">
    <source>
        <dbReference type="Pfam" id="PF10551"/>
    </source>
</evidence>
<feature type="domain" description="FLYWCH-type" evidence="4">
    <location>
        <begin position="70"/>
        <end position="126"/>
    </location>
</feature>
<evidence type="ECO:0000313" key="7">
    <source>
        <dbReference type="WBParaSite" id="Minc3s00021g01338"/>
    </source>
</evidence>
<dbReference type="PANTHER" id="PTHR47160">
    <property type="entry name" value="PUTATIVE-RELATED"/>
    <property type="match status" value="1"/>
</dbReference>
<organism evidence="6 7">
    <name type="scientific">Meloidogyne incognita</name>
    <name type="common">Southern root-knot nematode worm</name>
    <name type="synonym">Oxyuris incognita</name>
    <dbReference type="NCBI Taxonomy" id="6306"/>
    <lineage>
        <taxon>Eukaryota</taxon>
        <taxon>Metazoa</taxon>
        <taxon>Ecdysozoa</taxon>
        <taxon>Nematoda</taxon>
        <taxon>Chromadorea</taxon>
        <taxon>Rhabditida</taxon>
        <taxon>Tylenchina</taxon>
        <taxon>Tylenchomorpha</taxon>
        <taxon>Tylenchoidea</taxon>
        <taxon>Meloidogynidae</taxon>
        <taxon>Meloidogyninae</taxon>
        <taxon>Meloidogyne</taxon>
        <taxon>Meloidogyne incognita group</taxon>
    </lineage>
</organism>
<proteinExistence type="predicted"/>
<dbReference type="PANTHER" id="PTHR47160:SF8">
    <property type="entry name" value="MULE TRANSPOSASE DOMAIN-CONTAINING PROTEIN"/>
    <property type="match status" value="1"/>
</dbReference>
<evidence type="ECO:0000256" key="2">
    <source>
        <dbReference type="ARBA" id="ARBA00022771"/>
    </source>
</evidence>
<sequence length="1492" mass="169112">MGNQSEINQNKTDVRVKLEQIQQRSNRKRLAPKVEEEIVEDIVVDDIPETHHEGAVQEDKEEVEFTRGCTSKGSVCIWYKGYRYLRFGKQNKSYWRCSNRLCKAKAIAIEQEDGKIIGGLKGTHNHMPQPEQRLVEIKRQELKQRAREEPSLSCSKLIASIRAGCDDETFVALGSDHTLANMALREKARLYGKGVTKKGADIISIKLPPALTEKNGQSIFLYDSRTVRARDKDAVFVFGHPYSINCYTQCKFCFGNGTITAEAGCDDETFVALGSENSLSHMAQREKSKLYGKVNTKKGSDISAIKLPPALTEKNGHSIFLYDSRTARARDKDAVFVFAHPYMLQQLAGQTTWTIGASFKVAPAPFKHAFVIGTIVRSQLIVAAYALLTENSEQFYIEALNAVSVAVRPTKPRRSFRYIKNRDVNIKHYNIYWRCSSKRCPGSAYTHETEDGKLMGELKNAHIHLPRPEQRLAEIKRQELKERARNEPSLSGANLVADIRAGIDDETFVALGSDGSLTQLAKREKTKFFGKGFTKKGSDILAIKLPPALTEKNGQSIFLYDSRTAQARDKDAVFVFAHPYMLQQLAGQTSWTIGSSFKLAPAPFKHCFVVGVLVRNQLIVAAHALMTENSEQLYMEALNAVVAAIRPTKPRRVITDFENVMVEAAQNVFQEAHVNGCYFRFSQELFRKWTEFNLGDIYGNEDSKAGNIARMTFREKVKLYGKGNTRKGSNVMSMQLPLALTERNGQSILLYDSRTARARDRDAVFVFAHPYMLQQLAGQTTWTIGASFRLIPAPFKYCFVIATVLRSQLIVAAHALLTENSEAFYMEAMDAIAAAVKPTKPRRIITDFENVMVEAAQNVFQEAHEAFIGLTDQEFRMKAAALGSNFEQNLVYSTPEEEQVYEEGTVGYQDYLNYEMPAHSSSTNIVTTNQTPPSLQPLRHLPYCPLEFWNISERVATELVNANCAMEMAQLHTSSKLYGKFTPKKDSDIVSIVLPLTLTERNGQSIFLYDSRIARARDKDAVFVFAHPYMLQQLAGQTTWTIGASFKLAPSPFKHSFVIGTIVRGQLIVAAHALLTENSESFYMEAMDAVAGPVKPTKPRRIITDFENTMVLAAQKVFPEAHISGCYFRFAQELFKKWSEYNLGVIYGNEKSQAGNIARMTFRRLICLALIPMAYVNRAFYKIVEGARLAQLAEFFFYFKQTFIGLTDQEFRMKAAAFGSNFGQNLIYSGPEEEHVYEETTVGYQDYTQQHIRYEMPPPPTHSSPTIIVTTNQTPPFLQPLRHRPYCPLEFWNISERVATELVNANCAMEVAQLQIKQANNKQLSSLPNWILSFWDDFEKQRDNIRSQVVSNKKRNQRKHVIKEDLVVNTLNEASYETDQAILNTLDMLSHHVQGYVNGLYFDIKNEKGQIQQQLQQQAGGDDSLEFNQMQVSTLHFEFSHCVSTHFAKPYFANKARIPHFVNKLIGKMWTFSLIGKIWNWQYVQVPFEFSH</sequence>
<dbReference type="Pfam" id="PF10551">
    <property type="entry name" value="MULE"/>
    <property type="match status" value="2"/>
</dbReference>
<accession>A0A914KKY9</accession>
<dbReference type="Gene3D" id="2.20.25.240">
    <property type="match status" value="2"/>
</dbReference>
<dbReference type="InterPro" id="IPR018289">
    <property type="entry name" value="MULE_transposase_dom"/>
</dbReference>
<protein>
    <submittedName>
        <fullName evidence="7">MULE transposase domain-containing protein</fullName>
    </submittedName>
</protein>
<evidence type="ECO:0000259" key="4">
    <source>
        <dbReference type="Pfam" id="PF04500"/>
    </source>
</evidence>
<dbReference type="WBParaSite" id="Minc3s00021g01338">
    <property type="protein sequence ID" value="Minc3s00021g01338"/>
    <property type="gene ID" value="Minc3s00021g01338"/>
</dbReference>
<evidence type="ECO:0000256" key="3">
    <source>
        <dbReference type="ARBA" id="ARBA00022833"/>
    </source>
</evidence>
<evidence type="ECO:0000256" key="1">
    <source>
        <dbReference type="ARBA" id="ARBA00022723"/>
    </source>
</evidence>